<evidence type="ECO:0000313" key="2">
    <source>
        <dbReference type="EMBL" id="CAK8995728.1"/>
    </source>
</evidence>
<name>A0ABP0HZP6_9DINO</name>
<sequence>MVRFFCSWGLSETFSFSFAGLPPTCLSHAVGIFAGIVVCVGASALQAGDLASSILAGTVIGILGPGFLYYRTRGIHPDRRFPACLGFTLANISGTAGPGALASGIILVYTFLLDSEQQTAATLFLPIATALAEPACVLYAKTIYSAFVVAKRPAVPGDTALINMPWMLIASHSYAESARLVGMFSSAVRGGEFTWLGSAFLTITLNVLARLGWMRWLAFQLSKRLLGVRIALAIAAPTAWSKLHDEVKIYGGYIRFIVPLALAASRAIYYVDISWDGPYAPIFNLSATCALPVLFLLEGLEDYIVINEWLPVGPLPPEVLHSQPGRSDDPTRLISVELRPVRSSAEEERRLEEFRSEKSATKSKMDVVCSTQTPELLGSVHAVGGRRSSWHSRLRRILGQERALVPALVLHGLREMSFISQLSAIACISEFTLGFIGTAIGPGYARGLCETGNNLEPLSVLWLPVPLTC</sequence>
<protein>
    <submittedName>
        <fullName evidence="2">Uncharacterized protein</fullName>
    </submittedName>
</protein>
<reference evidence="2 3" key="1">
    <citation type="submission" date="2024-02" db="EMBL/GenBank/DDBJ databases">
        <authorList>
            <person name="Chen Y."/>
            <person name="Shah S."/>
            <person name="Dougan E. K."/>
            <person name="Thang M."/>
            <person name="Chan C."/>
        </authorList>
    </citation>
    <scope>NUCLEOTIDE SEQUENCE [LARGE SCALE GENOMIC DNA]</scope>
</reference>
<evidence type="ECO:0000313" key="3">
    <source>
        <dbReference type="Proteomes" id="UP001642484"/>
    </source>
</evidence>
<feature type="transmembrane region" description="Helical" evidence="1">
    <location>
        <begin position="193"/>
        <end position="213"/>
    </location>
</feature>
<keyword evidence="1" id="KW-0812">Transmembrane</keyword>
<organism evidence="2 3">
    <name type="scientific">Durusdinium trenchii</name>
    <dbReference type="NCBI Taxonomy" id="1381693"/>
    <lineage>
        <taxon>Eukaryota</taxon>
        <taxon>Sar</taxon>
        <taxon>Alveolata</taxon>
        <taxon>Dinophyceae</taxon>
        <taxon>Suessiales</taxon>
        <taxon>Symbiodiniaceae</taxon>
        <taxon>Durusdinium</taxon>
    </lineage>
</organism>
<dbReference type="Proteomes" id="UP001642484">
    <property type="component" value="Unassembled WGS sequence"/>
</dbReference>
<accession>A0ABP0HZP6</accession>
<feature type="transmembrane region" description="Helical" evidence="1">
    <location>
        <begin position="21"/>
        <end position="44"/>
    </location>
</feature>
<proteinExistence type="predicted"/>
<feature type="transmembrane region" description="Helical" evidence="1">
    <location>
        <begin position="50"/>
        <end position="70"/>
    </location>
</feature>
<dbReference type="EMBL" id="CAXAMN010001681">
    <property type="protein sequence ID" value="CAK8995728.1"/>
    <property type="molecule type" value="Genomic_DNA"/>
</dbReference>
<keyword evidence="1" id="KW-1133">Transmembrane helix</keyword>
<evidence type="ECO:0000256" key="1">
    <source>
        <dbReference type="SAM" id="Phobius"/>
    </source>
</evidence>
<keyword evidence="1" id="KW-0472">Membrane</keyword>
<keyword evidence="3" id="KW-1185">Reference proteome</keyword>
<gene>
    <name evidence="2" type="ORF">CCMP2556_LOCUS4150</name>
</gene>
<comment type="caution">
    <text evidence="2">The sequence shown here is derived from an EMBL/GenBank/DDBJ whole genome shotgun (WGS) entry which is preliminary data.</text>
</comment>